<protein>
    <submittedName>
        <fullName evidence="2">Uncharacterized protein</fullName>
    </submittedName>
</protein>
<proteinExistence type="predicted"/>
<feature type="compositionally biased region" description="Low complexity" evidence="1">
    <location>
        <begin position="21"/>
        <end position="38"/>
    </location>
</feature>
<sequence>MPIVFDQVEGVVQRSPDDMTAGADGAADAAAPPAGADPEILAEQMDRIKRRKDRLIAD</sequence>
<dbReference type="Proteomes" id="UP000295497">
    <property type="component" value="Chromosome"/>
</dbReference>
<feature type="region of interest" description="Disordered" evidence="1">
    <location>
        <begin position="14"/>
        <end position="39"/>
    </location>
</feature>
<name>A0A4P2R356_SORCE</name>
<organism evidence="2 3">
    <name type="scientific">Sorangium cellulosum</name>
    <name type="common">Polyangium cellulosum</name>
    <dbReference type="NCBI Taxonomy" id="56"/>
    <lineage>
        <taxon>Bacteria</taxon>
        <taxon>Pseudomonadati</taxon>
        <taxon>Myxococcota</taxon>
        <taxon>Polyangia</taxon>
        <taxon>Polyangiales</taxon>
        <taxon>Polyangiaceae</taxon>
        <taxon>Sorangium</taxon>
    </lineage>
</organism>
<dbReference type="AlphaFoldDB" id="A0A4P2R356"/>
<dbReference type="EMBL" id="CP012672">
    <property type="protein sequence ID" value="AUX37467.1"/>
    <property type="molecule type" value="Genomic_DNA"/>
</dbReference>
<gene>
    <name evidence="2" type="ORF">SOCE836_096920</name>
</gene>
<evidence type="ECO:0000256" key="1">
    <source>
        <dbReference type="SAM" id="MobiDB-lite"/>
    </source>
</evidence>
<reference evidence="2 3" key="1">
    <citation type="submission" date="2015-09" db="EMBL/GenBank/DDBJ databases">
        <title>Sorangium comparison.</title>
        <authorList>
            <person name="Zaburannyi N."/>
            <person name="Bunk B."/>
            <person name="Overmann J."/>
            <person name="Mueller R."/>
        </authorList>
    </citation>
    <scope>NUCLEOTIDE SEQUENCE [LARGE SCALE GENOMIC DNA]</scope>
    <source>
        <strain evidence="2 3">So ce836</strain>
    </source>
</reference>
<dbReference type="RefSeq" id="WP_165374519.1">
    <property type="nucleotide sequence ID" value="NZ_CP012672.1"/>
</dbReference>
<accession>A0A4P2R356</accession>
<evidence type="ECO:0000313" key="3">
    <source>
        <dbReference type="Proteomes" id="UP000295497"/>
    </source>
</evidence>
<evidence type="ECO:0000313" key="2">
    <source>
        <dbReference type="EMBL" id="AUX37467.1"/>
    </source>
</evidence>